<dbReference type="Proteomes" id="UP000035720">
    <property type="component" value="Unassembled WGS sequence"/>
</dbReference>
<name>A0A077MDB8_9MICO</name>
<dbReference type="PROSITE" id="PS50006">
    <property type="entry name" value="FHA_DOMAIN"/>
    <property type="match status" value="1"/>
</dbReference>
<keyword evidence="5" id="KW-1185">Reference proteome</keyword>
<gene>
    <name evidence="4" type="ORF">BN13_210002</name>
</gene>
<dbReference type="STRING" id="1193518.BN13_210002"/>
<protein>
    <recommendedName>
        <fullName evidence="3">FHA domain-containing protein</fullName>
    </recommendedName>
</protein>
<comment type="caution">
    <text evidence="4">The sequence shown here is derived from an EMBL/GenBank/DDBJ whole genome shotgun (WGS) entry which is preliminary data.</text>
</comment>
<feature type="region of interest" description="Disordered" evidence="2">
    <location>
        <begin position="110"/>
        <end position="133"/>
    </location>
</feature>
<proteinExistence type="predicted"/>
<evidence type="ECO:0000313" key="5">
    <source>
        <dbReference type="Proteomes" id="UP000035720"/>
    </source>
</evidence>
<dbReference type="EMBL" id="CAJC01000124">
    <property type="protein sequence ID" value="CCI52778.1"/>
    <property type="molecule type" value="Genomic_DNA"/>
</dbReference>
<evidence type="ECO:0000259" key="3">
    <source>
        <dbReference type="PROSITE" id="PS50006"/>
    </source>
</evidence>
<dbReference type="OrthoDB" id="5485098at2"/>
<evidence type="ECO:0000256" key="2">
    <source>
        <dbReference type="SAM" id="MobiDB-lite"/>
    </source>
</evidence>
<dbReference type="Pfam" id="PF00498">
    <property type="entry name" value="FHA"/>
    <property type="match status" value="1"/>
</dbReference>
<evidence type="ECO:0000256" key="1">
    <source>
        <dbReference type="ARBA" id="ARBA00022553"/>
    </source>
</evidence>
<reference evidence="4 5" key="1">
    <citation type="journal article" date="2013" name="ISME J.">
        <title>A metabolic model for members of the genus Tetrasphaera involved in enhanced biological phosphorus removal.</title>
        <authorList>
            <person name="Kristiansen R."/>
            <person name="Nguyen H.T.T."/>
            <person name="Saunders A.M."/>
            <person name="Nielsen J.L."/>
            <person name="Wimmer R."/>
            <person name="Le V.Q."/>
            <person name="McIlroy S.J."/>
            <person name="Petrovski S."/>
            <person name="Seviour R.J."/>
            <person name="Calteau A."/>
            <person name="Nielsen K.L."/>
            <person name="Nielsen P.H."/>
        </authorList>
    </citation>
    <scope>NUCLEOTIDE SEQUENCE [LARGE SCALE GENOMIC DNA]</scope>
    <source>
        <strain evidence="4 5">Ben 74</strain>
    </source>
</reference>
<keyword evidence="1" id="KW-0597">Phosphoprotein</keyword>
<dbReference type="AlphaFoldDB" id="A0A077MDB8"/>
<dbReference type="InterPro" id="IPR000253">
    <property type="entry name" value="FHA_dom"/>
</dbReference>
<dbReference type="CDD" id="cd00060">
    <property type="entry name" value="FHA"/>
    <property type="match status" value="1"/>
</dbReference>
<feature type="domain" description="FHA" evidence="3">
    <location>
        <begin position="285"/>
        <end position="339"/>
    </location>
</feature>
<sequence>MTLERRGDDAESGRLVVAGVLPARLVRWQGVDEADPAVQEHIVPLPEIAAATEDPGDTESTTPEPVATAAVAGDDVANPMGVIASEEDAWDAAQIDDLWENTMAGGIEDAAVRPADQRPPRRTSPPRPSLVEPIAPAPVAQIPDPPNLGMAAPKPSEPAPAWLSGSRESHFIEAVPRQYPVPPRLGGPARLASGNPAQHPAIVGDHDGETVARASLPLPTSVPIDRQPEGVEAAFCPDRHPNAPLSSICRICGAPVSSITSRIPQPVIGRLVLSTGGAHDLIGTIILGRNPHGDRFQGGSAPRLVSLPFTHISGTHLELRVEAWDVLALDLKSTNGTYLRRGHDPLVRLPQAPTTLRRGDILEFGDGLRMAFEELP</sequence>
<dbReference type="SUPFAM" id="SSF49879">
    <property type="entry name" value="SMAD/FHA domain"/>
    <property type="match status" value="1"/>
</dbReference>
<dbReference type="Gene3D" id="2.60.200.20">
    <property type="match status" value="1"/>
</dbReference>
<accession>A0A077MDB8</accession>
<evidence type="ECO:0000313" key="4">
    <source>
        <dbReference type="EMBL" id="CCI52778.1"/>
    </source>
</evidence>
<organism evidence="4 5">
    <name type="scientific">Nostocoides jenkinsii Ben 74</name>
    <dbReference type="NCBI Taxonomy" id="1193518"/>
    <lineage>
        <taxon>Bacteria</taxon>
        <taxon>Bacillati</taxon>
        <taxon>Actinomycetota</taxon>
        <taxon>Actinomycetes</taxon>
        <taxon>Micrococcales</taxon>
        <taxon>Intrasporangiaceae</taxon>
        <taxon>Nostocoides</taxon>
    </lineage>
</organism>
<dbReference type="InterPro" id="IPR008984">
    <property type="entry name" value="SMAD_FHA_dom_sf"/>
</dbReference>